<reference evidence="2 3" key="1">
    <citation type="submission" date="2021-02" db="EMBL/GenBank/DDBJ databases">
        <title>De Novo genome assembly of isolated myxobacteria.</title>
        <authorList>
            <person name="Stevens D.C."/>
        </authorList>
    </citation>
    <scope>NUCLEOTIDE SEQUENCE [LARGE SCALE GENOMIC DNA]</scope>
    <source>
        <strain evidence="3">SCPEA02</strain>
    </source>
</reference>
<dbReference type="RefSeq" id="WP_206721438.1">
    <property type="nucleotide sequence ID" value="NZ_CP071090.1"/>
</dbReference>
<name>A0ABX7NLY0_9BACT</name>
<organism evidence="2 3">
    <name type="scientific">Pyxidicoccus parkwayensis</name>
    <dbReference type="NCBI Taxonomy" id="2813578"/>
    <lineage>
        <taxon>Bacteria</taxon>
        <taxon>Pseudomonadati</taxon>
        <taxon>Myxococcota</taxon>
        <taxon>Myxococcia</taxon>
        <taxon>Myxococcales</taxon>
        <taxon>Cystobacterineae</taxon>
        <taxon>Myxococcaceae</taxon>
        <taxon>Pyxidicoccus</taxon>
    </lineage>
</organism>
<evidence type="ECO:0000313" key="3">
    <source>
        <dbReference type="Proteomes" id="UP000662747"/>
    </source>
</evidence>
<dbReference type="EMBL" id="CP071090">
    <property type="protein sequence ID" value="QSQ19857.1"/>
    <property type="molecule type" value="Genomic_DNA"/>
</dbReference>
<keyword evidence="1" id="KW-0812">Transmembrane</keyword>
<dbReference type="Pfam" id="PF07963">
    <property type="entry name" value="N_methyl"/>
    <property type="match status" value="1"/>
</dbReference>
<feature type="transmembrane region" description="Helical" evidence="1">
    <location>
        <begin position="21"/>
        <end position="40"/>
    </location>
</feature>
<evidence type="ECO:0000313" key="2">
    <source>
        <dbReference type="EMBL" id="QSQ19857.1"/>
    </source>
</evidence>
<gene>
    <name evidence="2" type="ORF">JY651_31825</name>
</gene>
<dbReference type="Proteomes" id="UP000662747">
    <property type="component" value="Chromosome"/>
</dbReference>
<keyword evidence="1" id="KW-0472">Membrane</keyword>
<accession>A0ABX7NLY0</accession>
<evidence type="ECO:0000256" key="1">
    <source>
        <dbReference type="SAM" id="Phobius"/>
    </source>
</evidence>
<keyword evidence="3" id="KW-1185">Reference proteome</keyword>
<dbReference type="InterPro" id="IPR012902">
    <property type="entry name" value="N_methyl_site"/>
</dbReference>
<proteinExistence type="predicted"/>
<keyword evidence="1" id="KW-1133">Transmembrane helix</keyword>
<sequence>MSTPASHASRRGARGSSILEVLIAMAVLAMAATGAVAGMLSASRNVRDGQLYQGKRLLAEARTQRLWLADKAALVRNAVAYPAMKPEKIPVGTAPWTVDNTPAVVGDPGSGAYFELDATGTLKPATGIAPGTACNDTAVPNGTYCREVLVTQGLKGGVLPAPGSVLPPGASAVTVWTRVWRKGEDASSAVVHSEVFVQ</sequence>
<protein>
    <submittedName>
        <fullName evidence="2">Prepilin-type N-terminal cleavage/methylation domain-containing protein</fullName>
    </submittedName>
</protein>